<feature type="active site" evidence="6">
    <location>
        <position position="519"/>
    </location>
</feature>
<keyword evidence="4" id="KW-0694">RNA-binding</keyword>
<dbReference type="PRINTS" id="PR00792">
    <property type="entry name" value="PEPSIN"/>
</dbReference>
<dbReference type="InterPro" id="IPR001461">
    <property type="entry name" value="Aspartic_peptidase_A1"/>
</dbReference>
<accession>A0A0K3C933</accession>
<dbReference type="Proteomes" id="UP000199069">
    <property type="component" value="Unassembled WGS sequence"/>
</dbReference>
<feature type="compositionally biased region" description="Low complexity" evidence="9">
    <location>
        <begin position="14"/>
        <end position="31"/>
    </location>
</feature>
<dbReference type="InterPro" id="IPR001969">
    <property type="entry name" value="Aspartic_peptidase_AS"/>
</dbReference>
<evidence type="ECO:0000256" key="4">
    <source>
        <dbReference type="ARBA" id="ARBA00022884"/>
    </source>
</evidence>
<dbReference type="GO" id="GO:0004190">
    <property type="term" value="F:aspartic-type endopeptidase activity"/>
    <property type="evidence" value="ECO:0007669"/>
    <property type="project" value="UniProtKB-KW"/>
</dbReference>
<dbReference type="CDD" id="cd05790">
    <property type="entry name" value="S1_Rrp40"/>
    <property type="match status" value="1"/>
</dbReference>
<keyword evidence="8" id="KW-0645">Protease</keyword>
<dbReference type="CDD" id="cd22526">
    <property type="entry name" value="KH-I_Rrp40"/>
    <property type="match status" value="1"/>
</dbReference>
<dbReference type="Gene3D" id="2.40.50.140">
    <property type="entry name" value="Nucleic acid-binding proteins"/>
    <property type="match status" value="1"/>
</dbReference>
<feature type="region of interest" description="Disordered" evidence="9">
    <location>
        <begin position="1400"/>
        <end position="1447"/>
    </location>
</feature>
<dbReference type="InterPro" id="IPR021109">
    <property type="entry name" value="Peptidase_aspartic_dom_sf"/>
</dbReference>
<feature type="compositionally biased region" description="Polar residues" evidence="9">
    <location>
        <begin position="666"/>
        <end position="675"/>
    </location>
</feature>
<dbReference type="SUPFAM" id="SSF54791">
    <property type="entry name" value="Eukaryotic type KH-domain (KH-domain type I)"/>
    <property type="match status" value="1"/>
</dbReference>
<evidence type="ECO:0000256" key="5">
    <source>
        <dbReference type="ARBA" id="ARBA00030615"/>
    </source>
</evidence>
<comment type="similarity">
    <text evidence="1 8">Belongs to the peptidase A1 family.</text>
</comment>
<dbReference type="STRING" id="5286.A0A0K3C933"/>
<feature type="compositionally biased region" description="Low complexity" evidence="9">
    <location>
        <begin position="646"/>
        <end position="665"/>
    </location>
</feature>
<dbReference type="CDD" id="cd00590">
    <property type="entry name" value="RRM_SF"/>
    <property type="match status" value="1"/>
</dbReference>
<protein>
    <recommendedName>
        <fullName evidence="5">Ribosomal RNA-processing protein 40</fullName>
    </recommendedName>
</protein>
<dbReference type="GO" id="GO:0003723">
    <property type="term" value="F:RNA binding"/>
    <property type="evidence" value="ECO:0007669"/>
    <property type="project" value="UniProtKB-KW"/>
</dbReference>
<dbReference type="InterPro" id="IPR036612">
    <property type="entry name" value="KH_dom_type_1_sf"/>
</dbReference>
<dbReference type="InterPro" id="IPR037319">
    <property type="entry name" value="Rrp40_S1"/>
</dbReference>
<evidence type="ECO:0000256" key="6">
    <source>
        <dbReference type="PIRSR" id="PIRSR601461-1"/>
    </source>
</evidence>
<feature type="region of interest" description="Disordered" evidence="9">
    <location>
        <begin position="901"/>
        <end position="923"/>
    </location>
</feature>
<dbReference type="InterPro" id="IPR004088">
    <property type="entry name" value="KH_dom_type_1"/>
</dbReference>
<dbReference type="OMA" id="KERWWIE"/>
<dbReference type="Pfam" id="PF00026">
    <property type="entry name" value="Asp"/>
    <property type="match status" value="1"/>
</dbReference>
<feature type="compositionally biased region" description="Polar residues" evidence="9">
    <location>
        <begin position="1367"/>
        <end position="1377"/>
    </location>
</feature>
<dbReference type="EMBL" id="CWKI01000002">
    <property type="protein sequence ID" value="CTR05000.1"/>
    <property type="molecule type" value="Genomic_DNA"/>
</dbReference>
<evidence type="ECO:0000313" key="11">
    <source>
        <dbReference type="EMBL" id="CTR05000.1"/>
    </source>
</evidence>
<feature type="region of interest" description="Disordered" evidence="9">
    <location>
        <begin position="1150"/>
        <end position="1175"/>
    </location>
</feature>
<reference evidence="11 12" key="1">
    <citation type="submission" date="2015-07" db="EMBL/GenBank/DDBJ databases">
        <authorList>
            <person name="Cajimat M.N.B."/>
            <person name="Milazzo M.L."/>
            <person name="Fulhorst C.F."/>
        </authorList>
    </citation>
    <scope>NUCLEOTIDE SEQUENCE [LARGE SCALE GENOMIC DNA]</scope>
    <source>
        <strain evidence="11">Single colony</strain>
    </source>
</reference>
<dbReference type="InterPro" id="IPR033121">
    <property type="entry name" value="PEPTIDASE_A1"/>
</dbReference>
<dbReference type="InterPro" id="IPR034164">
    <property type="entry name" value="Pepsin-like_dom"/>
</dbReference>
<dbReference type="SUPFAM" id="SSF50630">
    <property type="entry name" value="Acid proteases"/>
    <property type="match status" value="1"/>
</dbReference>
<dbReference type="PANTHER" id="PTHR47966">
    <property type="entry name" value="BETA-SITE APP-CLEAVING ENZYME, ISOFORM A-RELATED"/>
    <property type="match status" value="1"/>
</dbReference>
<feature type="compositionally biased region" description="Basic and acidic residues" evidence="9">
    <location>
        <begin position="1202"/>
        <end position="1214"/>
    </location>
</feature>
<keyword evidence="8" id="KW-0378">Hydrolase</keyword>
<evidence type="ECO:0000256" key="9">
    <source>
        <dbReference type="SAM" id="MobiDB-lite"/>
    </source>
</evidence>
<feature type="domain" description="Peptidase A1" evidence="10">
    <location>
        <begin position="314"/>
        <end position="636"/>
    </location>
</feature>
<gene>
    <name evidence="11" type="primary">FGENESH: predicted gene_2.30</name>
    <name evidence="11" type="ORF">BN2166_0008610</name>
</gene>
<evidence type="ECO:0000256" key="7">
    <source>
        <dbReference type="PIRSR" id="PIRSR601461-2"/>
    </source>
</evidence>
<keyword evidence="7" id="KW-1015">Disulfide bond</keyword>
<feature type="compositionally biased region" description="Pro residues" evidence="9">
    <location>
        <begin position="1347"/>
        <end position="1359"/>
    </location>
</feature>
<feature type="compositionally biased region" description="Basic and acidic residues" evidence="9">
    <location>
        <begin position="1222"/>
        <end position="1236"/>
    </location>
</feature>
<dbReference type="Pfam" id="PF15985">
    <property type="entry name" value="KH_6"/>
    <property type="match status" value="1"/>
</dbReference>
<feature type="compositionally biased region" description="Pro residues" evidence="9">
    <location>
        <begin position="1407"/>
        <end position="1416"/>
    </location>
</feature>
<keyword evidence="3 8" id="KW-0064">Aspartyl protease</keyword>
<dbReference type="SUPFAM" id="SSF50249">
    <property type="entry name" value="Nucleic acid-binding proteins"/>
    <property type="match status" value="1"/>
</dbReference>
<evidence type="ECO:0000313" key="12">
    <source>
        <dbReference type="Proteomes" id="UP000199069"/>
    </source>
</evidence>
<feature type="region of interest" description="Disordered" evidence="9">
    <location>
        <begin position="1196"/>
        <end position="1385"/>
    </location>
</feature>
<evidence type="ECO:0000256" key="3">
    <source>
        <dbReference type="ARBA" id="ARBA00022750"/>
    </source>
</evidence>
<feature type="disulfide bond" evidence="7">
    <location>
        <begin position="557"/>
        <end position="591"/>
    </location>
</feature>
<evidence type="ECO:0000256" key="2">
    <source>
        <dbReference type="ARBA" id="ARBA00007841"/>
    </source>
</evidence>
<dbReference type="CDD" id="cd05471">
    <property type="entry name" value="pepsin_like"/>
    <property type="match status" value="1"/>
</dbReference>
<evidence type="ECO:0000259" key="10">
    <source>
        <dbReference type="PROSITE" id="PS51767"/>
    </source>
</evidence>
<dbReference type="PANTHER" id="PTHR47966:SF51">
    <property type="entry name" value="BETA-SITE APP-CLEAVING ENZYME, ISOFORM A-RELATED"/>
    <property type="match status" value="1"/>
</dbReference>
<dbReference type="FunFam" id="2.40.50.140:FF:000112">
    <property type="entry name" value="Exosome complex component RRP40"/>
    <property type="match status" value="1"/>
</dbReference>
<dbReference type="InterPro" id="IPR049469">
    <property type="entry name" value="RRP40_KH-I"/>
</dbReference>
<dbReference type="InterPro" id="IPR012340">
    <property type="entry name" value="NA-bd_OB-fold"/>
</dbReference>
<dbReference type="Gene3D" id="3.30.1370.10">
    <property type="entry name" value="K Homology domain, type 1"/>
    <property type="match status" value="1"/>
</dbReference>
<sequence length="1494" mass="159280">MARVALPGDPLPSSPSSSSTLHLGPGLSTSTAPASRGGKGKERAVEPAATRAGLLGHLSQGDKERWWIEGTMKRYTPNPPEPVLGIIVARHAEGYRVDIGSSQGASLDALAFEGATKRNKPNLKVGTLVYAHLLSTPPFSEPEISCVDPSTQKASGFGELQGGFLIRGVELGRCRALLAPKNPVLSKLGARFPFEVAVGMNGRVWVKAAQEGDEEKLVEVIRELKGRQLDSLLEDSRTRHAQRLDAYETNRASRPETIERARKTRVLAVKLEEADGRGRVREKREVEEKVLLERQSSGGDQRKGVVETQDFCEIYAPVSIGTPSQTFNTLLDTGSADLWVYDTKTGSTQPEWDASKSSTAVTSPQIPWSIKYGKGSQSGFLNQDTVSLGGYTVNDTIFAAADTLNDAFTYYPISGLFGLGFGAISASGYAPWFERLLNSDALAQPYFSLFLVRASDLTNEAEGSIGGGQMCIGCIDSSKFTGDINWNPVLSDGFWSVSMDGIETNGKIVPGTATRAAIDSGTTLIQLPPSAADAFYSSIPGAQLANTTSSGLYIIPCTTTFSSLSLVFNGTRYEIPPQDLLRAISRDETECVLTIAASSAKDVDGSELAIVGDVFLKNAYSIFSYSYNGSPAVGFARSTIAGSWSTTSSSANGSNPNSSGAASFSQPSRTGSVSLSGAPVPTVGDATGSRQSPISTGVLGGGLTSSASGGLTPTRVASGSTMNTPTTTATPYDAVLASLNSTPPRLSQDLVDHLVQACDEQDVLYVVFWLRKMNDKGLLWSVGGKDGVDAPHTWKGVSALQLVSTSHYTPLRHFILEVLLLNLEQPHFSSIQPALKTNCGPTAQWAKDVARRVVDSRGQSAVKARELLALTDDGSAASWIDANLPPCPTPDEQLTGFKALPPPPAASVPNGLPQPLTDDTRTPSPPMKLNLPVVKIVPPTPQAAARVANVLDSHGPPPLPVDHEDSTKVARSSSSASEDSLRVAMPLDRRSPVEEGEIRLTFSSEFEATQAEHSREVQPVTDEVPLDIKPKASLPPSHYSQPVSKHSPPPPAPPMTAPTLPLHPHVRPVGLYLTNLPNEANKSSLRNFVSKSLGLQHITQPRVLMDAATRGKRAWLTVADHRVAAQAAKIAEDEVVEWSGRRVKVQVVAADDGPKNKSGKSFGYAPKRAGSEPAAVEPNLKQELEEADFARNHPVWHSASPELERKPGLPDRKNLLNCDGEEFPKVKIEDEDVKMADEEEEAKPSPPQDLPFSLPFLASTSAAPAVVHSPSYASPSPTPPPSHFFAGYKAPENPYRSRSPVDRSRPYRSSPPPPHRLSPILGPSKLSQEFLKDEEGVAPRPTHSSPYPSPELSPPPAVRPLPNATPSTTVPWATSPVSPDLTGDEVEANPFAALFASSISPAAPSVPSSPVPPAPKPALRSSLKRSAPSAFSADGSRDTKRRRTEKTVHWAKEIAVVVGHGAGHVAEVEELTEGAAKQQPGGWSEKRVGGGLRW</sequence>
<dbReference type="PROSITE" id="PS51767">
    <property type="entry name" value="PEPTIDASE_A1"/>
    <property type="match status" value="1"/>
</dbReference>
<proteinExistence type="inferred from homology"/>
<feature type="region of interest" description="Disordered" evidence="9">
    <location>
        <begin position="646"/>
        <end position="726"/>
    </location>
</feature>
<organism evidence="11 12">
    <name type="scientific">Rhodotorula toruloides</name>
    <name type="common">Yeast</name>
    <name type="synonym">Rhodosporidium toruloides</name>
    <dbReference type="NCBI Taxonomy" id="5286"/>
    <lineage>
        <taxon>Eukaryota</taxon>
        <taxon>Fungi</taxon>
        <taxon>Dikarya</taxon>
        <taxon>Basidiomycota</taxon>
        <taxon>Pucciniomycotina</taxon>
        <taxon>Microbotryomycetes</taxon>
        <taxon>Sporidiobolales</taxon>
        <taxon>Sporidiobolaceae</taxon>
        <taxon>Rhodotorula</taxon>
    </lineage>
</organism>
<dbReference type="GO" id="GO:0006508">
    <property type="term" value="P:proteolysis"/>
    <property type="evidence" value="ECO:0007669"/>
    <property type="project" value="UniProtKB-KW"/>
</dbReference>
<keyword evidence="12" id="KW-1185">Reference proteome</keyword>
<dbReference type="Pfam" id="PF21262">
    <property type="entry name" value="RRP40_S1"/>
    <property type="match status" value="1"/>
</dbReference>
<feature type="region of interest" description="Disordered" evidence="9">
    <location>
        <begin position="1006"/>
        <end position="1055"/>
    </location>
</feature>
<evidence type="ECO:0000256" key="1">
    <source>
        <dbReference type="ARBA" id="ARBA00007447"/>
    </source>
</evidence>
<dbReference type="PROSITE" id="PS00141">
    <property type="entry name" value="ASP_PROTEASE"/>
    <property type="match status" value="1"/>
</dbReference>
<dbReference type="Gene3D" id="2.40.70.10">
    <property type="entry name" value="Acid Proteases"/>
    <property type="match status" value="2"/>
</dbReference>
<name>A0A0K3C933_RHOTO</name>
<feature type="active site" evidence="6">
    <location>
        <position position="332"/>
    </location>
</feature>
<feature type="region of interest" description="Disordered" evidence="9">
    <location>
        <begin position="1"/>
        <end position="56"/>
    </location>
</feature>
<feature type="region of interest" description="Disordered" evidence="9">
    <location>
        <begin position="952"/>
        <end position="982"/>
    </location>
</feature>
<feature type="region of interest" description="Disordered" evidence="9">
    <location>
        <begin position="1473"/>
        <end position="1494"/>
    </location>
</feature>
<evidence type="ECO:0000256" key="8">
    <source>
        <dbReference type="RuleBase" id="RU000454"/>
    </source>
</evidence>
<comment type="similarity">
    <text evidence="2">Belongs to the RRP40 family.</text>
</comment>